<reference evidence="1" key="1">
    <citation type="submission" date="2021-06" db="EMBL/GenBank/DDBJ databases">
        <authorList>
            <person name="Kallberg Y."/>
            <person name="Tangrot J."/>
            <person name="Rosling A."/>
        </authorList>
    </citation>
    <scope>NUCLEOTIDE SEQUENCE</scope>
    <source>
        <strain evidence="1">MA461A</strain>
    </source>
</reference>
<feature type="non-terminal residue" evidence="1">
    <location>
        <position position="1"/>
    </location>
</feature>
<sequence>SSVIMPDASHSETYKSNLVPVTFKWSQWGSNVQVAGSFDSPYTPWNPISMTKSDGSSDFVVTLDLKPNATYYYKFVVDGQWVLDNNVPSHPDSSGNYNHEVEVASPSPTSAKCDDELEDGNDNNDNIANEKNIEQDTTH</sequence>
<evidence type="ECO:0000313" key="2">
    <source>
        <dbReference type="Proteomes" id="UP000789920"/>
    </source>
</evidence>
<name>A0ACA9SMG5_9GLOM</name>
<keyword evidence="2" id="KW-1185">Reference proteome</keyword>
<feature type="non-terminal residue" evidence="1">
    <location>
        <position position="139"/>
    </location>
</feature>
<organism evidence="1 2">
    <name type="scientific">Racocetra persica</name>
    <dbReference type="NCBI Taxonomy" id="160502"/>
    <lineage>
        <taxon>Eukaryota</taxon>
        <taxon>Fungi</taxon>
        <taxon>Fungi incertae sedis</taxon>
        <taxon>Mucoromycota</taxon>
        <taxon>Glomeromycotina</taxon>
        <taxon>Glomeromycetes</taxon>
        <taxon>Diversisporales</taxon>
        <taxon>Gigasporaceae</taxon>
        <taxon>Racocetra</taxon>
    </lineage>
</organism>
<protein>
    <submittedName>
        <fullName evidence="1">28793_t:CDS:1</fullName>
    </submittedName>
</protein>
<comment type="caution">
    <text evidence="1">The sequence shown here is derived from an EMBL/GenBank/DDBJ whole genome shotgun (WGS) entry which is preliminary data.</text>
</comment>
<dbReference type="Proteomes" id="UP000789920">
    <property type="component" value="Unassembled WGS sequence"/>
</dbReference>
<dbReference type="EMBL" id="CAJVQC010140738">
    <property type="protein sequence ID" value="CAG8844015.1"/>
    <property type="molecule type" value="Genomic_DNA"/>
</dbReference>
<gene>
    <name evidence="1" type="ORF">RPERSI_LOCUS33024</name>
</gene>
<evidence type="ECO:0000313" key="1">
    <source>
        <dbReference type="EMBL" id="CAG8844015.1"/>
    </source>
</evidence>
<accession>A0ACA9SMG5</accession>
<proteinExistence type="predicted"/>